<sequence length="97" mass="10196">MVMTGARPVIPRSCGGAYRARMTAPAASPSTPASAGLDTLHHSFLALLAGVPAPGPRRDVNGTLRALLDQHPELELLPLELLAQDVVGDRTRPSPRP</sequence>
<protein>
    <submittedName>
        <fullName evidence="1">Uncharacterized protein</fullName>
    </submittedName>
</protein>
<reference evidence="2" key="1">
    <citation type="journal article" date="2019" name="Int. J. Syst. Evol. Microbiol.">
        <title>The Global Catalogue of Microorganisms (GCM) 10K type strain sequencing project: providing services to taxonomists for standard genome sequencing and annotation.</title>
        <authorList>
            <consortium name="The Broad Institute Genomics Platform"/>
            <consortium name="The Broad Institute Genome Sequencing Center for Infectious Disease"/>
            <person name="Wu L."/>
            <person name="Ma J."/>
        </authorList>
    </citation>
    <scope>NUCLEOTIDE SEQUENCE [LARGE SCALE GENOMIC DNA]</scope>
    <source>
        <strain evidence="2">CGMCC 1.18437</strain>
    </source>
</reference>
<accession>A0ABQ3JKK4</accession>
<dbReference type="Proteomes" id="UP000619376">
    <property type="component" value="Unassembled WGS sequence"/>
</dbReference>
<proteinExistence type="predicted"/>
<evidence type="ECO:0000313" key="2">
    <source>
        <dbReference type="Proteomes" id="UP000619376"/>
    </source>
</evidence>
<evidence type="ECO:0000313" key="1">
    <source>
        <dbReference type="EMBL" id="GHF37883.1"/>
    </source>
</evidence>
<keyword evidence="2" id="KW-1185">Reference proteome</keyword>
<dbReference type="EMBL" id="BNAJ01000002">
    <property type="protein sequence ID" value="GHF37883.1"/>
    <property type="molecule type" value="Genomic_DNA"/>
</dbReference>
<name>A0ABQ3JKK4_9DEIO</name>
<organism evidence="1 2">
    <name type="scientific">Deinococcus metalli</name>
    <dbReference type="NCBI Taxonomy" id="1141878"/>
    <lineage>
        <taxon>Bacteria</taxon>
        <taxon>Thermotogati</taxon>
        <taxon>Deinococcota</taxon>
        <taxon>Deinococci</taxon>
        <taxon>Deinococcales</taxon>
        <taxon>Deinococcaceae</taxon>
        <taxon>Deinococcus</taxon>
    </lineage>
</organism>
<gene>
    <name evidence="1" type="ORF">GCM10017781_13270</name>
</gene>
<comment type="caution">
    <text evidence="1">The sequence shown here is derived from an EMBL/GenBank/DDBJ whole genome shotgun (WGS) entry which is preliminary data.</text>
</comment>